<keyword evidence="2" id="KW-0677">Repeat</keyword>
<accession>A0A1Y5F7G9</accession>
<proteinExistence type="predicted"/>
<feature type="signal peptide" evidence="3">
    <location>
        <begin position="1"/>
        <end position="22"/>
    </location>
</feature>
<dbReference type="EMBL" id="MAAO01000010">
    <property type="protein sequence ID" value="OUR94817.1"/>
    <property type="molecule type" value="Genomic_DNA"/>
</dbReference>
<reference evidence="5" key="1">
    <citation type="journal article" date="2017" name="Proc. Natl. Acad. Sci. U.S.A.">
        <title>Simulation of Deepwater Horizon oil plume reveals substrate specialization within a complex community of hydrocarbon-degraders.</title>
        <authorList>
            <person name="Hu P."/>
            <person name="Dubinsky E.A."/>
            <person name="Probst A.J."/>
            <person name="Wang J."/>
            <person name="Sieber C.M.K."/>
            <person name="Tom L.M."/>
            <person name="Gardinali P."/>
            <person name="Banfield J.F."/>
            <person name="Atlas R.M."/>
            <person name="Andersen G.L."/>
        </authorList>
    </citation>
    <scope>NUCLEOTIDE SEQUENCE [LARGE SCALE GENOMIC DNA]</scope>
</reference>
<dbReference type="SMART" id="SM00369">
    <property type="entry name" value="LRR_TYP"/>
    <property type="match status" value="6"/>
</dbReference>
<keyword evidence="3" id="KW-0732">Signal</keyword>
<dbReference type="Proteomes" id="UP000196531">
    <property type="component" value="Unassembled WGS sequence"/>
</dbReference>
<dbReference type="InterPro" id="IPR050836">
    <property type="entry name" value="SDS22/Internalin_LRR"/>
</dbReference>
<evidence type="ECO:0000256" key="1">
    <source>
        <dbReference type="ARBA" id="ARBA00022614"/>
    </source>
</evidence>
<organism evidence="4 5">
    <name type="scientific">Halobacteriovorax marinus</name>
    <dbReference type="NCBI Taxonomy" id="97084"/>
    <lineage>
        <taxon>Bacteria</taxon>
        <taxon>Pseudomonadati</taxon>
        <taxon>Bdellovibrionota</taxon>
        <taxon>Bacteriovoracia</taxon>
        <taxon>Bacteriovoracales</taxon>
        <taxon>Halobacteriovoraceae</taxon>
        <taxon>Halobacteriovorax</taxon>
    </lineage>
</organism>
<sequence>MLFNIKKLIFIFVVYLSAATSAQMIQTPGSAYKHFCENINNYPPFHMETVKSITMFTQERDCTKAAEKLALLEEINIPTMITTFFPFSDLTKLKRIHLLGNFAIDLNQLQNLKLLNSLQIANFSKSYMPPVDLSPLLELPNLTNLDLTGIQALDPTVIGELTSLRGLVIDGLKGIKSLNFISNLKELRSFSYECSDLFDQSELNSLIKNPQDILNLELPDCYSSELEDISALSNFTYLTYLNLNFQFINNISSLKTLTKLEGLQLKLVPVKDFSPIKDLKLKQLSIGKISRIGSRSGWRRFQSGLYSERDLSPVFNIKTLKVLDLSGNGYYEIKGVNKLKELISLDISSDVFGEDLNYLSGLNKLESLSAIAKLPTGEEYSDGSSINWTFLTDISVLREFTNLKELYLRGHSVKNISPLSNLTKLKHLSLSNNLISDISPLTNLKKLKMLDISRSAIPKSESIPAITNIMPLVNLTRLEELTLNYQDISNITPLMPLANLKTLSLDGNNKINNIEALKYMQNLRIFSFSCVKVFSPEIGFSSEIINQNMTKCDKPILTDLSPLKDLVWLLSINLSFNNIEDITPLKNLRYLRDLRINGNKINDISTLENLQYLKVLDLSENNVIDITAIEKLENLTSLDASTNPISKWINFKLNPYLTSINLSSTNLSSLKILEDLSFLQLLSINDNEITDFSPIANFVTLRTLSANKNKISDLIDLNKLSQLEVLQLSENDISDITQLNIPSLKFLNLSKNNISSIESLAKLRNLSLLYLDNNNVRDIMPLYKLPLTSVNLSNNVIEEIGPLSESIIIWTLGLSGNPIKNIASLSSLENLSNLTLSNTLVTNYDVLHMLPELSDLDVSNQNLNSLDAFVGLDLGYFNFSNNNIVDATPLLRIIDTGDIEGDNNPISSELCPLNSESTSINYFCSNIVSNN</sequence>
<feature type="chain" id="PRO_5012983517" evidence="3">
    <location>
        <begin position="23"/>
        <end position="931"/>
    </location>
</feature>
<dbReference type="SUPFAM" id="SSF52058">
    <property type="entry name" value="L domain-like"/>
    <property type="match status" value="4"/>
</dbReference>
<protein>
    <submittedName>
        <fullName evidence="4">Uncharacterized protein</fullName>
    </submittedName>
</protein>
<dbReference type="PROSITE" id="PS51450">
    <property type="entry name" value="LRR"/>
    <property type="match status" value="13"/>
</dbReference>
<dbReference type="InterPro" id="IPR001611">
    <property type="entry name" value="Leu-rich_rpt"/>
</dbReference>
<evidence type="ECO:0000313" key="4">
    <source>
        <dbReference type="EMBL" id="OUR94817.1"/>
    </source>
</evidence>
<comment type="caution">
    <text evidence="4">The sequence shown here is derived from an EMBL/GenBank/DDBJ whole genome shotgun (WGS) entry which is preliminary data.</text>
</comment>
<dbReference type="InterPro" id="IPR025875">
    <property type="entry name" value="Leu-rich_rpt_4"/>
</dbReference>
<dbReference type="Pfam" id="PF12799">
    <property type="entry name" value="LRR_4"/>
    <property type="match status" value="2"/>
</dbReference>
<keyword evidence="1" id="KW-0433">Leucine-rich repeat</keyword>
<evidence type="ECO:0000313" key="5">
    <source>
        <dbReference type="Proteomes" id="UP000196531"/>
    </source>
</evidence>
<dbReference type="InterPro" id="IPR032675">
    <property type="entry name" value="LRR_dom_sf"/>
</dbReference>
<dbReference type="AlphaFoldDB" id="A0A1Y5F7G9"/>
<name>A0A1Y5F7G9_9BACT</name>
<dbReference type="PANTHER" id="PTHR46652">
    <property type="entry name" value="LEUCINE-RICH REPEAT AND IQ DOMAIN-CONTAINING PROTEIN 1-RELATED"/>
    <property type="match status" value="1"/>
</dbReference>
<evidence type="ECO:0000256" key="2">
    <source>
        <dbReference type="ARBA" id="ARBA00022737"/>
    </source>
</evidence>
<gene>
    <name evidence="4" type="ORF">A9Q84_17050</name>
</gene>
<dbReference type="Pfam" id="PF13855">
    <property type="entry name" value="LRR_8"/>
    <property type="match status" value="1"/>
</dbReference>
<dbReference type="SMART" id="SM00365">
    <property type="entry name" value="LRR_SD22"/>
    <property type="match status" value="9"/>
</dbReference>
<dbReference type="InterPro" id="IPR003591">
    <property type="entry name" value="Leu-rich_rpt_typical-subtyp"/>
</dbReference>
<dbReference type="PANTHER" id="PTHR46652:SF3">
    <property type="entry name" value="LEUCINE-RICH REPEAT-CONTAINING PROTEIN 9"/>
    <property type="match status" value="1"/>
</dbReference>
<evidence type="ECO:0000256" key="3">
    <source>
        <dbReference type="SAM" id="SignalP"/>
    </source>
</evidence>
<dbReference type="Gene3D" id="3.80.10.10">
    <property type="entry name" value="Ribonuclease Inhibitor"/>
    <property type="match status" value="6"/>
</dbReference>